<feature type="transmembrane region" description="Helical" evidence="1">
    <location>
        <begin position="247"/>
        <end position="267"/>
    </location>
</feature>
<protein>
    <submittedName>
        <fullName evidence="2">NADH dehydrogenase subunit 2</fullName>
    </submittedName>
</protein>
<name>G3F9Z0_POLHA</name>
<feature type="transmembrane region" description="Helical" evidence="1">
    <location>
        <begin position="187"/>
        <end position="208"/>
    </location>
</feature>
<dbReference type="AlphaFoldDB" id="G3F9Z0"/>
<keyword evidence="1" id="KW-0472">Membrane</keyword>
<gene>
    <name evidence="2" type="primary">nad2</name>
</gene>
<keyword evidence="1" id="KW-0812">Transmembrane</keyword>
<sequence length="294" mass="33822">MLNNSFIWLLSLLLFLVGVLLNNSIEIIFFFEMISIIAIPLMIVYSGVSTHNNYTSLMVFFVVSSITSVFLIYSWAIELLSLFFFVLMFKFGLFPFCWWVYVVYSGVSTGALIFLNTFFKSVLLAIGFIEGVDLVDGFFLFFFFNILFCLNNLLNTIEGWYSFIAGNSIVSSGLLLIFLTSLSNNEFIIYFFLSWLYISSIVYFVLNINLFNKDYSVFDILSGACYLFIFLALPFSLVVIYKVYSVLLVLSSCGILLVFSWLCYNVIEQIWLLNVFFNSNEWSSLGEIYSSRLA</sequence>
<reference evidence="2" key="1">
    <citation type="journal article" date="2011" name="Mitochondrial DNA">
        <title>The mitochondrial genome of Polylabris halichoeres (Monogenea: Microcotylidae).</title>
        <authorList>
            <person name="Zhang J."/>
            <person name="Wu X."/>
            <person name="Xie M."/>
            <person name="Xu X."/>
            <person name="Li A."/>
        </authorList>
    </citation>
    <scope>NUCLEOTIDE SEQUENCE</scope>
</reference>
<feature type="transmembrane region" description="Helical" evidence="1">
    <location>
        <begin position="29"/>
        <end position="48"/>
    </location>
</feature>
<keyword evidence="1" id="KW-1133">Transmembrane helix</keyword>
<feature type="transmembrane region" description="Helical" evidence="1">
    <location>
        <begin position="220"/>
        <end position="240"/>
    </location>
</feature>
<organism evidence="2">
    <name type="scientific">Polylabris halichoeres</name>
    <name type="common">Flatworm</name>
    <dbReference type="NCBI Taxonomy" id="1004784"/>
    <lineage>
        <taxon>Eukaryota</taxon>
        <taxon>Metazoa</taxon>
        <taxon>Spiralia</taxon>
        <taxon>Lophotrochozoa</taxon>
        <taxon>Platyhelminthes</taxon>
        <taxon>Monogenea</taxon>
        <taxon>Polyopisthocotylea</taxon>
        <taxon>Mazocraeidea</taxon>
        <taxon>Microcotylidae</taxon>
        <taxon>Polylabris</taxon>
    </lineage>
</organism>
<feature type="transmembrane region" description="Helical" evidence="1">
    <location>
        <begin position="160"/>
        <end position="180"/>
    </location>
</feature>
<accession>G3F9Z0</accession>
<feature type="transmembrane region" description="Helical" evidence="1">
    <location>
        <begin position="54"/>
        <end position="73"/>
    </location>
</feature>
<keyword evidence="2" id="KW-0496">Mitochondrion</keyword>
<feature type="transmembrane region" description="Helical" evidence="1">
    <location>
        <begin position="6"/>
        <end position="22"/>
    </location>
</feature>
<evidence type="ECO:0000313" key="2">
    <source>
        <dbReference type="EMBL" id="AEB55012.1"/>
    </source>
</evidence>
<dbReference type="EMBL" id="JF505509">
    <property type="protein sequence ID" value="AEB55012.1"/>
    <property type="molecule type" value="Genomic_DNA"/>
</dbReference>
<geneLocation type="mitochondrion" evidence="2"/>
<proteinExistence type="predicted"/>
<evidence type="ECO:0000256" key="1">
    <source>
        <dbReference type="SAM" id="Phobius"/>
    </source>
</evidence>